<comment type="subcellular location">
    <subcellularLocation>
        <location evidence="1">Lipid droplet</location>
    </subcellularLocation>
</comment>
<dbReference type="Proteomes" id="UP000265200">
    <property type="component" value="Chromosome 1"/>
</dbReference>
<evidence type="ECO:0000313" key="5">
    <source>
        <dbReference type="Proteomes" id="UP000265200"/>
    </source>
</evidence>
<dbReference type="PANTHER" id="PTHR14024">
    <property type="entry name" value="PERILIPIN"/>
    <property type="match status" value="1"/>
</dbReference>
<reference key="1">
    <citation type="journal article" date="2007" name="Nature">
        <title>The medaka draft genome and insights into vertebrate genome evolution.</title>
        <authorList>
            <person name="Kasahara M."/>
            <person name="Naruse K."/>
            <person name="Sasaki S."/>
            <person name="Nakatani Y."/>
            <person name="Qu W."/>
            <person name="Ahsan B."/>
            <person name="Yamada T."/>
            <person name="Nagayasu Y."/>
            <person name="Doi K."/>
            <person name="Kasai Y."/>
            <person name="Jindo T."/>
            <person name="Kobayashi D."/>
            <person name="Shimada A."/>
            <person name="Toyoda A."/>
            <person name="Kuroki Y."/>
            <person name="Fujiyama A."/>
            <person name="Sasaki T."/>
            <person name="Shimizu A."/>
            <person name="Asakawa S."/>
            <person name="Shimizu N."/>
            <person name="Hashimoto S."/>
            <person name="Yang J."/>
            <person name="Lee Y."/>
            <person name="Matsushima K."/>
            <person name="Sugano S."/>
            <person name="Sakaizumi M."/>
            <person name="Narita T."/>
            <person name="Ohishi K."/>
            <person name="Haga S."/>
            <person name="Ohta F."/>
            <person name="Nomoto H."/>
            <person name="Nogata K."/>
            <person name="Morishita T."/>
            <person name="Endo T."/>
            <person name="Shin-I T."/>
            <person name="Takeda H."/>
            <person name="Morishita S."/>
            <person name="Kohara Y."/>
        </authorList>
    </citation>
    <scope>NUCLEOTIDE SEQUENCE [LARGE SCALE GENOMIC DNA]</scope>
    <source>
        <strain>Hd-rR</strain>
    </source>
</reference>
<dbReference type="AlphaFoldDB" id="A0A3P9IKQ3"/>
<accession>A0A3P9IKQ3</accession>
<dbReference type="Pfam" id="PF03036">
    <property type="entry name" value="Perilipin"/>
    <property type="match status" value="1"/>
</dbReference>
<comment type="similarity">
    <text evidence="2">Belongs to the perilipin family.</text>
</comment>
<evidence type="ECO:0000256" key="3">
    <source>
        <dbReference type="ARBA" id="ARBA00022677"/>
    </source>
</evidence>
<organism evidence="4 5">
    <name type="scientific">Oryzias latipes</name>
    <name type="common">Japanese rice fish</name>
    <name type="synonym">Japanese killifish</name>
    <dbReference type="NCBI Taxonomy" id="8090"/>
    <lineage>
        <taxon>Eukaryota</taxon>
        <taxon>Metazoa</taxon>
        <taxon>Chordata</taxon>
        <taxon>Craniata</taxon>
        <taxon>Vertebrata</taxon>
        <taxon>Euteleostomi</taxon>
        <taxon>Actinopterygii</taxon>
        <taxon>Neopterygii</taxon>
        <taxon>Teleostei</taxon>
        <taxon>Neoteleostei</taxon>
        <taxon>Acanthomorphata</taxon>
        <taxon>Ovalentaria</taxon>
        <taxon>Atherinomorphae</taxon>
        <taxon>Beloniformes</taxon>
        <taxon>Adrianichthyidae</taxon>
        <taxon>Oryziinae</taxon>
        <taxon>Oryzias</taxon>
    </lineage>
</organism>
<keyword evidence="3" id="KW-0551">Lipid droplet</keyword>
<dbReference type="GO" id="GO:0005811">
    <property type="term" value="C:lipid droplet"/>
    <property type="evidence" value="ECO:0007669"/>
    <property type="project" value="UniProtKB-SubCell"/>
</dbReference>
<dbReference type="InterPro" id="IPR004279">
    <property type="entry name" value="Perilipin"/>
</dbReference>
<protein>
    <recommendedName>
        <fullName evidence="6">Perilipin</fullName>
    </recommendedName>
</protein>
<reference evidence="4" key="3">
    <citation type="submission" date="2025-08" db="UniProtKB">
        <authorList>
            <consortium name="Ensembl"/>
        </authorList>
    </citation>
    <scope>IDENTIFICATION</scope>
    <source>
        <strain evidence="4">HSOK</strain>
    </source>
</reference>
<name>A0A3P9IKQ3_ORYLA</name>
<proteinExistence type="inferred from homology"/>
<reference evidence="4 5" key="2">
    <citation type="submission" date="2017-04" db="EMBL/GenBank/DDBJ databases">
        <title>CpG methylation of centromeres and impact of large insertions on vertebrate speciation.</title>
        <authorList>
            <person name="Ichikawa K."/>
            <person name="Yoshimura J."/>
            <person name="Morishita S."/>
        </authorList>
    </citation>
    <scope>NUCLEOTIDE SEQUENCE</scope>
    <source>
        <strain evidence="4 5">HSOK</strain>
    </source>
</reference>
<evidence type="ECO:0000256" key="2">
    <source>
        <dbReference type="ARBA" id="ARBA00006311"/>
    </source>
</evidence>
<reference evidence="4" key="4">
    <citation type="submission" date="2025-09" db="UniProtKB">
        <authorList>
            <consortium name="Ensembl"/>
        </authorList>
    </citation>
    <scope>IDENTIFICATION</scope>
    <source>
        <strain evidence="4">HSOK</strain>
    </source>
</reference>
<evidence type="ECO:0000313" key="4">
    <source>
        <dbReference type="Ensembl" id="ENSORLP00015020539.1"/>
    </source>
</evidence>
<dbReference type="Ensembl" id="ENSORLT00015029760.1">
    <property type="protein sequence ID" value="ENSORLP00015020539.1"/>
    <property type="gene ID" value="ENSORLG00015021679.1"/>
</dbReference>
<sequence>MFQSAQKMPSNNNKEAVSAAARMAKLPAVRSACAVLSILYKDVKGSSPGLRVLCEALESRVGALSTEACSRASPLMVKMENQISLANNVACKSLDWLEASFPIIQSPTDQVVASAKTKIHEIRGKVSIAASGTVECLQHTVSWIVTKMLPADGTTQSVAERALFLANVGLDFSEALLDQVLPPTEEENEAKAHLVEGFEGGSGRESSRIVSLSVKLYRRTYHVVICKVQSFQDLQTTWRLQELQKYMQHLAVSAFFFITQMYNLGHMSPERKQSQSRGHHPMVLSKPYKNTCWKTTPALRLRPARTYALHNGC</sequence>
<evidence type="ECO:0008006" key="6">
    <source>
        <dbReference type="Google" id="ProtNLM"/>
    </source>
</evidence>
<dbReference type="PANTHER" id="PTHR14024:SF49">
    <property type="entry name" value="LIPID STORAGE DROPLETS SURFACE-BINDING PROTEIN 1"/>
    <property type="match status" value="1"/>
</dbReference>
<evidence type="ECO:0000256" key="1">
    <source>
        <dbReference type="ARBA" id="ARBA00004502"/>
    </source>
</evidence>